<evidence type="ECO:0000313" key="3">
    <source>
        <dbReference type="Proteomes" id="UP001215712"/>
    </source>
</evidence>
<sequence>MVMASSVSFLGPNYGLQIGNNYGSINAQFLLPDDSGAVNSISTVPFERDPGFIEPGLLLQHVADICSKPAARLALVGPGGIGKSQIAIEHAYRTHHNSPDIWVFWIHASNSARFELSYRMLADEVKIPARIDPNTNIFKLVHDWLQDPKHGSWVLIVDNLDNDDFLRRVPSSGVPLSSFLPRCQHGSVVFTT</sequence>
<name>A0AAD6HL20_9EURO</name>
<gene>
    <name evidence="2" type="ORF">N7493_006570</name>
</gene>
<organism evidence="2 3">
    <name type="scientific">Penicillium malachiteum</name>
    <dbReference type="NCBI Taxonomy" id="1324776"/>
    <lineage>
        <taxon>Eukaryota</taxon>
        <taxon>Fungi</taxon>
        <taxon>Dikarya</taxon>
        <taxon>Ascomycota</taxon>
        <taxon>Pezizomycotina</taxon>
        <taxon>Eurotiomycetes</taxon>
        <taxon>Eurotiomycetidae</taxon>
        <taxon>Eurotiales</taxon>
        <taxon>Aspergillaceae</taxon>
        <taxon>Penicillium</taxon>
    </lineage>
</organism>
<protein>
    <recommendedName>
        <fullName evidence="1">Fungal death-pathway protein SesB domain-containing protein</fullName>
    </recommendedName>
</protein>
<dbReference type="InterPro" id="IPR031469">
    <property type="entry name" value="SesB_dom"/>
</dbReference>
<reference evidence="2" key="2">
    <citation type="submission" date="2023-01" db="EMBL/GenBank/DDBJ databases">
        <authorList>
            <person name="Petersen C."/>
        </authorList>
    </citation>
    <scope>NUCLEOTIDE SEQUENCE</scope>
    <source>
        <strain evidence="2">IBT 17514</strain>
    </source>
</reference>
<proteinExistence type="predicted"/>
<evidence type="ECO:0000313" key="2">
    <source>
        <dbReference type="EMBL" id="KAJ5724842.1"/>
    </source>
</evidence>
<dbReference type="Proteomes" id="UP001215712">
    <property type="component" value="Unassembled WGS sequence"/>
</dbReference>
<dbReference type="InterPro" id="IPR027417">
    <property type="entry name" value="P-loop_NTPase"/>
</dbReference>
<evidence type="ECO:0000259" key="1">
    <source>
        <dbReference type="Pfam" id="PF17046"/>
    </source>
</evidence>
<dbReference type="Pfam" id="PF17046">
    <property type="entry name" value="Ses_B"/>
    <property type="match status" value="1"/>
</dbReference>
<keyword evidence="3" id="KW-1185">Reference proteome</keyword>
<comment type="caution">
    <text evidence="2">The sequence shown here is derived from an EMBL/GenBank/DDBJ whole genome shotgun (WGS) entry which is preliminary data.</text>
</comment>
<dbReference type="SUPFAM" id="SSF52540">
    <property type="entry name" value="P-loop containing nucleoside triphosphate hydrolases"/>
    <property type="match status" value="1"/>
</dbReference>
<reference evidence="2" key="1">
    <citation type="journal article" date="2023" name="IMA Fungus">
        <title>Comparative genomic study of the Penicillium genus elucidates a diverse pangenome and 15 lateral gene transfer events.</title>
        <authorList>
            <person name="Petersen C."/>
            <person name="Sorensen T."/>
            <person name="Nielsen M.R."/>
            <person name="Sondergaard T.E."/>
            <person name="Sorensen J.L."/>
            <person name="Fitzpatrick D.A."/>
            <person name="Frisvad J.C."/>
            <person name="Nielsen K.L."/>
        </authorList>
    </citation>
    <scope>NUCLEOTIDE SEQUENCE</scope>
    <source>
        <strain evidence="2">IBT 17514</strain>
    </source>
</reference>
<feature type="domain" description="Fungal death-pathway protein SesB" evidence="1">
    <location>
        <begin position="5"/>
        <end position="26"/>
    </location>
</feature>
<dbReference type="AlphaFoldDB" id="A0AAD6HL20"/>
<dbReference type="EMBL" id="JAQJAN010000008">
    <property type="protein sequence ID" value="KAJ5724842.1"/>
    <property type="molecule type" value="Genomic_DNA"/>
</dbReference>
<accession>A0AAD6HL20</accession>
<dbReference type="Gene3D" id="3.40.50.300">
    <property type="entry name" value="P-loop containing nucleotide triphosphate hydrolases"/>
    <property type="match status" value="1"/>
</dbReference>